<proteinExistence type="predicted"/>
<reference evidence="2 3" key="1">
    <citation type="submission" date="2017-06" db="EMBL/GenBank/DDBJ databases">
        <title>Complete genome sequence of Nitrospirillum amazonense strain CBAmC, an endophytic nitrogen-fixing and plant growth-promoting bacterium, isolated from sugarcane.</title>
        <authorList>
            <person name="Schwab S."/>
            <person name="dos Santos Teixeira K.R."/>
            <person name="Simoes Araujo J.L."/>
            <person name="Soares Vidal M."/>
            <person name="Borges de Freitas H.R."/>
            <person name="Rivello Crivelaro A.L."/>
            <person name="Bueno de Camargo Nunes A."/>
            <person name="dos Santos C.M."/>
            <person name="Palmeira da Silva Rosa D."/>
            <person name="da Silva Padilha D."/>
            <person name="da Silva E."/>
            <person name="Araujo Terra L."/>
            <person name="Soares Mendes V."/>
            <person name="Farinelli L."/>
            <person name="Magalhaes Cruz L."/>
            <person name="Baldani J.I."/>
        </authorList>
    </citation>
    <scope>NUCLEOTIDE SEQUENCE [LARGE SCALE GENOMIC DNA]</scope>
    <source>
        <strain evidence="2 3">CBAmC</strain>
    </source>
</reference>
<evidence type="ECO:0008006" key="4">
    <source>
        <dbReference type="Google" id="ProtNLM"/>
    </source>
</evidence>
<dbReference type="RefSeq" id="WP_088872110.1">
    <property type="nucleotide sequence ID" value="NZ_CP022110.1"/>
</dbReference>
<accession>A0A248JS89</accession>
<dbReference type="AlphaFoldDB" id="A0A248JS89"/>
<dbReference type="KEGG" id="nao:Y958_11630"/>
<organism evidence="2 3">
    <name type="scientific">Nitrospirillum viridazoti CBAmc</name>
    <dbReference type="NCBI Taxonomy" id="1441467"/>
    <lineage>
        <taxon>Bacteria</taxon>
        <taxon>Pseudomonadati</taxon>
        <taxon>Pseudomonadota</taxon>
        <taxon>Alphaproteobacteria</taxon>
        <taxon>Rhodospirillales</taxon>
        <taxon>Azospirillaceae</taxon>
        <taxon>Nitrospirillum</taxon>
        <taxon>Nitrospirillum viridazoti</taxon>
    </lineage>
</organism>
<evidence type="ECO:0000256" key="1">
    <source>
        <dbReference type="SAM" id="MobiDB-lite"/>
    </source>
</evidence>
<protein>
    <recommendedName>
        <fullName evidence="4">Major capsid protein E</fullName>
    </recommendedName>
</protein>
<dbReference type="InterPro" id="IPR005564">
    <property type="entry name" value="Major_capsid_GpE"/>
</dbReference>
<keyword evidence="3" id="KW-1185">Reference proteome</keyword>
<evidence type="ECO:0000313" key="3">
    <source>
        <dbReference type="Proteomes" id="UP000197153"/>
    </source>
</evidence>
<dbReference type="Pfam" id="PF03864">
    <property type="entry name" value="Phage_cap_E"/>
    <property type="match status" value="1"/>
</dbReference>
<feature type="region of interest" description="Disordered" evidence="1">
    <location>
        <begin position="60"/>
        <end position="83"/>
    </location>
</feature>
<evidence type="ECO:0000313" key="2">
    <source>
        <dbReference type="EMBL" id="ASG21406.1"/>
    </source>
</evidence>
<name>A0A248JS89_9PROT</name>
<dbReference type="Proteomes" id="UP000197153">
    <property type="component" value="Chromosome 1"/>
</dbReference>
<sequence length="352" mass="38423">MSAISMDIFNGDAFKGVTMTKHVNENIPYVPGFLGGLGLFPAEGINTIDAMFDEEGGQLTLIPASPRGSPPSQDQNSKAKRRSLPTVRLAREAVITADELAGVLVPGTTDQLETVERRVYKRVEGPLGLRAQLSYTMEHLYLGAIDGQVIDADGATVLYDFFDFYNVARPDTQTIQFGTFTGDGGLFSTAMRKLKRQIIKELNGFVLAGAYPIALCGDDFFDAAVDNQEVVKSRQVGNVGNAKAPTALSEAAGAYSTYDYGGILWVNYRGSDDGKVSIPQDEARVFMHGVPGLFQCYFGYADTLEFVNTEGLPVYMLQNEERQTSRARVFEVQSNPLPACLRPKSLLRLKKG</sequence>
<dbReference type="EMBL" id="CP022110">
    <property type="protein sequence ID" value="ASG21406.1"/>
    <property type="molecule type" value="Genomic_DNA"/>
</dbReference>
<gene>
    <name evidence="2" type="ORF">Y958_11630</name>
</gene>